<dbReference type="GO" id="GO:0006829">
    <property type="term" value="P:zinc ion transport"/>
    <property type="evidence" value="ECO:0007669"/>
    <property type="project" value="InterPro"/>
</dbReference>
<dbReference type="EMBL" id="UZAK01038096">
    <property type="protein sequence ID" value="VDP60367.1"/>
    <property type="molecule type" value="Genomic_DNA"/>
</dbReference>
<keyword evidence="1" id="KW-0813">Transport</keyword>
<evidence type="ECO:0000313" key="4">
    <source>
        <dbReference type="WBParaSite" id="SCUD_0001588901-mRNA-1"/>
    </source>
</evidence>
<reference evidence="4" key="1">
    <citation type="submission" date="2016-06" db="UniProtKB">
        <authorList>
            <consortium name="WormBaseParasite"/>
        </authorList>
    </citation>
    <scope>IDENTIFICATION</scope>
</reference>
<evidence type="ECO:0000313" key="3">
    <source>
        <dbReference type="Proteomes" id="UP000279833"/>
    </source>
</evidence>
<proteinExistence type="predicted"/>
<dbReference type="STRING" id="6186.A0A183KLH2"/>
<evidence type="ECO:0000313" key="2">
    <source>
        <dbReference type="EMBL" id="VDP60367.1"/>
    </source>
</evidence>
<dbReference type="AlphaFoldDB" id="A0A183KLH2"/>
<dbReference type="GO" id="GO:0005783">
    <property type="term" value="C:endoplasmic reticulum"/>
    <property type="evidence" value="ECO:0007669"/>
    <property type="project" value="TreeGrafter"/>
</dbReference>
<accession>A0A183KLH2</accession>
<protein>
    <submittedName>
        <fullName evidence="4">PhoU domain-containing protein</fullName>
    </submittedName>
</protein>
<dbReference type="WBParaSite" id="SCUD_0001588901-mRNA-1">
    <property type="protein sequence ID" value="SCUD_0001588901-mRNA-1"/>
    <property type="gene ID" value="SCUD_0001588901"/>
</dbReference>
<dbReference type="PANTHER" id="PTHR13414">
    <property type="entry name" value="HUEL-CATION TRANSPORTER"/>
    <property type="match status" value="1"/>
</dbReference>
<dbReference type="PANTHER" id="PTHR13414:SF9">
    <property type="entry name" value="PROTON-COUPLED ZINC ANTIPORTER SLC30A9, MITOCHONDRIAL"/>
    <property type="match status" value="1"/>
</dbReference>
<dbReference type="Proteomes" id="UP000279833">
    <property type="component" value="Unassembled WGS sequence"/>
</dbReference>
<organism evidence="4">
    <name type="scientific">Schistosoma curassoni</name>
    <dbReference type="NCBI Taxonomy" id="6186"/>
    <lineage>
        <taxon>Eukaryota</taxon>
        <taxon>Metazoa</taxon>
        <taxon>Spiralia</taxon>
        <taxon>Lophotrochozoa</taxon>
        <taxon>Platyhelminthes</taxon>
        <taxon>Trematoda</taxon>
        <taxon>Digenea</taxon>
        <taxon>Strigeidida</taxon>
        <taxon>Schistosomatoidea</taxon>
        <taxon>Schistosomatidae</taxon>
        <taxon>Schistosoma</taxon>
    </lineage>
</organism>
<reference evidence="2 3" key="2">
    <citation type="submission" date="2018-11" db="EMBL/GenBank/DDBJ databases">
        <authorList>
            <consortium name="Pathogen Informatics"/>
        </authorList>
    </citation>
    <scope>NUCLEOTIDE SEQUENCE [LARGE SCALE GENOMIC DNA]</scope>
    <source>
        <strain evidence="2">Dakar</strain>
        <strain evidence="3">Dakar, Senegal</strain>
    </source>
</reference>
<dbReference type="GO" id="GO:0008324">
    <property type="term" value="F:monoatomic cation transmembrane transporter activity"/>
    <property type="evidence" value="ECO:0007669"/>
    <property type="project" value="InterPro"/>
</dbReference>
<gene>
    <name evidence="2" type="ORF">SCUD_LOCUS15886</name>
</gene>
<dbReference type="InterPro" id="IPR040177">
    <property type="entry name" value="SLC30A9"/>
</dbReference>
<dbReference type="GO" id="GO:0006882">
    <property type="term" value="P:intracellular zinc ion homeostasis"/>
    <property type="evidence" value="ECO:0007669"/>
    <property type="project" value="TreeGrafter"/>
</dbReference>
<evidence type="ECO:0000256" key="1">
    <source>
        <dbReference type="ARBA" id="ARBA00022448"/>
    </source>
</evidence>
<sequence>MVMLGSLLSEGSTLALAYREAKRSSKRQNFYSVRHWLFSGVDPSTSMVLLEDLAAVIGVVVAGAIPVENQEAIMRVMDNIKIIRGTYDIKTTMIGGEEIRFKAEVDIDGRELTKRYLETLSLDDLLQEVKNVKTEQQLAHFMLKHGDNLVNTLGAEINKIEEKIKLSCVYLTRGSKSFQTMIITQLSRLISKCDEFYKVYFKQSDLFTSFEAV</sequence>
<name>A0A183KLH2_9TREM</name>
<keyword evidence="3" id="KW-1185">Reference proteome</keyword>